<keyword evidence="1" id="KW-0472">Membrane</keyword>
<feature type="transmembrane region" description="Helical" evidence="1">
    <location>
        <begin position="20"/>
        <end position="41"/>
    </location>
</feature>
<keyword evidence="1" id="KW-0812">Transmembrane</keyword>
<feature type="transmembrane region" description="Helical" evidence="1">
    <location>
        <begin position="348"/>
        <end position="366"/>
    </location>
</feature>
<evidence type="ECO:0000313" key="3">
    <source>
        <dbReference type="EMBL" id="PCH59220.1"/>
    </source>
</evidence>
<name>A0A2A4MH70_9GAMM</name>
<protein>
    <recommendedName>
        <fullName evidence="2">YdbS-like PH domain-containing protein</fullName>
    </recommendedName>
</protein>
<evidence type="ECO:0000259" key="2">
    <source>
        <dbReference type="Pfam" id="PF03703"/>
    </source>
</evidence>
<dbReference type="PIRSF" id="PIRSF026631">
    <property type="entry name" value="UCP026631"/>
    <property type="match status" value="1"/>
</dbReference>
<evidence type="ECO:0000313" key="4">
    <source>
        <dbReference type="Proteomes" id="UP000218172"/>
    </source>
</evidence>
<feature type="transmembrane region" description="Helical" evidence="1">
    <location>
        <begin position="372"/>
        <end position="391"/>
    </location>
</feature>
<organism evidence="3 4">
    <name type="scientific">SAR86 cluster bacterium</name>
    <dbReference type="NCBI Taxonomy" id="2030880"/>
    <lineage>
        <taxon>Bacteria</taxon>
        <taxon>Pseudomonadati</taxon>
        <taxon>Pseudomonadota</taxon>
        <taxon>Gammaproteobacteria</taxon>
        <taxon>SAR86 cluster</taxon>
    </lineage>
</organism>
<dbReference type="PANTHER" id="PTHR34473:SF2">
    <property type="entry name" value="UPF0699 TRANSMEMBRANE PROTEIN YDBT"/>
    <property type="match status" value="1"/>
</dbReference>
<dbReference type="EMBL" id="NVQR01000128">
    <property type="protein sequence ID" value="PCH59220.1"/>
    <property type="molecule type" value="Genomic_DNA"/>
</dbReference>
<feature type="domain" description="YdbS-like PH" evidence="2">
    <location>
        <begin position="237"/>
        <end position="290"/>
    </location>
</feature>
<keyword evidence="1" id="KW-1133">Transmembrane helix</keyword>
<proteinExistence type="predicted"/>
<feature type="transmembrane region" description="Helical" evidence="1">
    <location>
        <begin position="169"/>
        <end position="187"/>
    </location>
</feature>
<dbReference type="InterPro" id="IPR005182">
    <property type="entry name" value="YdbS-like_PH"/>
</dbReference>
<evidence type="ECO:0000256" key="1">
    <source>
        <dbReference type="SAM" id="Phobius"/>
    </source>
</evidence>
<feature type="domain" description="YdbS-like PH" evidence="2">
    <location>
        <begin position="390"/>
        <end position="464"/>
    </location>
</feature>
<dbReference type="Pfam" id="PF03703">
    <property type="entry name" value="bPH_2"/>
    <property type="match status" value="3"/>
</dbReference>
<dbReference type="AlphaFoldDB" id="A0A2A4MH70"/>
<dbReference type="InterPro" id="IPR014529">
    <property type="entry name" value="UCP026631"/>
</dbReference>
<dbReference type="Proteomes" id="UP000218172">
    <property type="component" value="Unassembled WGS sequence"/>
</dbReference>
<dbReference type="PANTHER" id="PTHR34473">
    <property type="entry name" value="UPF0699 TRANSMEMBRANE PROTEIN YDBS"/>
    <property type="match status" value="1"/>
</dbReference>
<feature type="transmembrane region" description="Helical" evidence="1">
    <location>
        <begin position="207"/>
        <end position="240"/>
    </location>
</feature>
<accession>A0A2A4MH70</accession>
<gene>
    <name evidence="3" type="ORF">COC19_07390</name>
</gene>
<sequence>MASVAYSGFNLSAMSKMMTYMAVVFLLLLVMAGLKTLFFRYQLYHDAIEIRRGVVFRKQLDMKFERIQNVIIQQAFYFRPLNLYTVKIDGAGSQGEEISLPALTREAANAIRQNIELSKRSQDQSLLAQGDDAAVDVSEGRTANHFVEEKFYTRSLSDLVIHGLSNNRAWIVLAGIYSLVQVTPISFSDIFDYLRGVAATLISNESVAFLLVLFSLSIFLTVVLTAVLSVMGSIVTYYGFTLFRSPKTLTVHRGLLTKREINMNKSRVQSIYLRQDWLDKILHRGNVIFEQLSHGPHQATGSDSGAKILVPSARDEEIHGLYSEVFSVDRVTELNFTPISKRYFYKHAIIWSVIYCVVSPVSFFVLGSLMAIPALAGLWLIHITALYLSWLKAGIVMSKEMVVIRSGVIGVDYVVFPAFKLQAVEHRQSLLMQRRDLSKMVFHTASRTASISYLPTQFVQQLLDKCLYYVESSDKSWM</sequence>
<reference evidence="4" key="1">
    <citation type="submission" date="2017-08" db="EMBL/GenBank/DDBJ databases">
        <title>A dynamic microbial community with high functional redundancy inhabits the cold, oxic subseafloor aquifer.</title>
        <authorList>
            <person name="Tully B.J."/>
            <person name="Wheat C.G."/>
            <person name="Glazer B.T."/>
            <person name="Huber J.A."/>
        </authorList>
    </citation>
    <scope>NUCLEOTIDE SEQUENCE [LARGE SCALE GENOMIC DNA]</scope>
</reference>
<comment type="caution">
    <text evidence="3">The sequence shown here is derived from an EMBL/GenBank/DDBJ whole genome shotgun (WGS) entry which is preliminary data.</text>
</comment>
<feature type="domain" description="YdbS-like PH" evidence="2">
    <location>
        <begin position="38"/>
        <end position="115"/>
    </location>
</feature>